<dbReference type="Proteomes" id="UP000219338">
    <property type="component" value="Unassembled WGS sequence"/>
</dbReference>
<evidence type="ECO:0000256" key="1">
    <source>
        <dbReference type="SAM" id="Coils"/>
    </source>
</evidence>
<feature type="coiled-coil region" evidence="1">
    <location>
        <begin position="462"/>
        <end position="489"/>
    </location>
</feature>
<dbReference type="InterPro" id="IPR021842">
    <property type="entry name" value="DUF3435"/>
</dbReference>
<dbReference type="OMA" id="IWITHAE"/>
<evidence type="ECO:0008006" key="5">
    <source>
        <dbReference type="Google" id="ProtNLM"/>
    </source>
</evidence>
<feature type="region of interest" description="Disordered" evidence="2">
    <location>
        <begin position="943"/>
        <end position="968"/>
    </location>
</feature>
<dbReference type="PANTHER" id="PTHR37535:SF3">
    <property type="entry name" value="FLUG DOMAIN-CONTAINING PROTEIN"/>
    <property type="match status" value="1"/>
</dbReference>
<feature type="compositionally biased region" description="Polar residues" evidence="2">
    <location>
        <begin position="546"/>
        <end position="564"/>
    </location>
</feature>
<accession>A0A284R093</accession>
<evidence type="ECO:0000313" key="3">
    <source>
        <dbReference type="EMBL" id="SJL02095.1"/>
    </source>
</evidence>
<evidence type="ECO:0000313" key="4">
    <source>
        <dbReference type="Proteomes" id="UP000219338"/>
    </source>
</evidence>
<dbReference type="OrthoDB" id="3033142at2759"/>
<keyword evidence="4" id="KW-1185">Reference proteome</keyword>
<protein>
    <recommendedName>
        <fullName evidence="5">C2H2-type domain-containing protein</fullName>
    </recommendedName>
</protein>
<dbReference type="EMBL" id="FUEG01000003">
    <property type="protein sequence ID" value="SJL02095.1"/>
    <property type="molecule type" value="Genomic_DNA"/>
</dbReference>
<organism evidence="3 4">
    <name type="scientific">Armillaria ostoyae</name>
    <name type="common">Armillaria root rot fungus</name>
    <dbReference type="NCBI Taxonomy" id="47428"/>
    <lineage>
        <taxon>Eukaryota</taxon>
        <taxon>Fungi</taxon>
        <taxon>Dikarya</taxon>
        <taxon>Basidiomycota</taxon>
        <taxon>Agaricomycotina</taxon>
        <taxon>Agaricomycetes</taxon>
        <taxon>Agaricomycetidae</taxon>
        <taxon>Agaricales</taxon>
        <taxon>Marasmiineae</taxon>
        <taxon>Physalacriaceae</taxon>
        <taxon>Armillaria</taxon>
    </lineage>
</organism>
<proteinExistence type="predicted"/>
<dbReference type="Pfam" id="PF11917">
    <property type="entry name" value="DUF3435"/>
    <property type="match status" value="1"/>
</dbReference>
<evidence type="ECO:0000256" key="2">
    <source>
        <dbReference type="SAM" id="MobiDB-lite"/>
    </source>
</evidence>
<gene>
    <name evidence="3" type="ORF">ARMOST_05419</name>
</gene>
<dbReference type="PANTHER" id="PTHR37535">
    <property type="entry name" value="FLUG DOMAIN PROTEIN"/>
    <property type="match status" value="1"/>
</dbReference>
<dbReference type="STRING" id="47428.A0A284R093"/>
<name>A0A284R093_ARMOS</name>
<dbReference type="AlphaFoldDB" id="A0A284R093"/>
<keyword evidence="1" id="KW-0175">Coiled coil</keyword>
<reference evidence="4" key="1">
    <citation type="journal article" date="2017" name="Nat. Ecol. Evol.">
        <title>Genome expansion and lineage-specific genetic innovations in the forest pathogenic fungi Armillaria.</title>
        <authorList>
            <person name="Sipos G."/>
            <person name="Prasanna A.N."/>
            <person name="Walter M.C."/>
            <person name="O'Connor E."/>
            <person name="Balint B."/>
            <person name="Krizsan K."/>
            <person name="Kiss B."/>
            <person name="Hess J."/>
            <person name="Varga T."/>
            <person name="Slot J."/>
            <person name="Riley R."/>
            <person name="Boka B."/>
            <person name="Rigling D."/>
            <person name="Barry K."/>
            <person name="Lee J."/>
            <person name="Mihaltcheva S."/>
            <person name="LaButti K."/>
            <person name="Lipzen A."/>
            <person name="Waldron R."/>
            <person name="Moloney N.M."/>
            <person name="Sperisen C."/>
            <person name="Kredics L."/>
            <person name="Vagvoelgyi C."/>
            <person name="Patrignani A."/>
            <person name="Fitzpatrick D."/>
            <person name="Nagy I."/>
            <person name="Doyle S."/>
            <person name="Anderson J.B."/>
            <person name="Grigoriev I.V."/>
            <person name="Gueldener U."/>
            <person name="Muensterkoetter M."/>
            <person name="Nagy L.G."/>
        </authorList>
    </citation>
    <scope>NUCLEOTIDE SEQUENCE [LARGE SCALE GENOMIC DNA]</scope>
    <source>
        <strain evidence="4">C18/9</strain>
    </source>
</reference>
<feature type="region of interest" description="Disordered" evidence="2">
    <location>
        <begin position="544"/>
        <end position="565"/>
    </location>
</feature>
<sequence length="1147" mass="130826">MPLLGAIKSRAELYEEGRQNPLVQALEQANLDEVPFFRQLSDSSLRQYARIDVRWAELYASEKKKGNPWGITEKINVGIALPPRQAFIAFAMYLALTTQGLLGSQYAAKSTIKGYMNTLWGVFRRNALLQIPSDYRQQTIAFIDSADLEKAVPLVTRMREKPIASTRDITIFIRAVWEDRNIIRTTRMRIQLCLFILLSSLSTERPGAIVESSCYRGTNQALKWDDIEVHIIPNPDDPNRPYIIIRVRINLLKFHRKDDSAYKDFILFPEPNPNRAMCPISLIIALGIEDKVWKNITTADDIFHPKIPPTDHHQLVTIGGKRPVLRREVFRDGIWITHAELALPYDCLSRHLRQISLSLGWLIHLTSYCLRRGASNRASKVMSEEERTSLLGHIKNAMEFVQSYQSRQVSHDLGAILHGRDQDHKALKTAQVLTDMSSRSDPRAPLHLPPEAAKDLLQDEDLIEMRKQREKLKETVDDVYKRLDEMSDAADENSCQERIALQAQADILSARLSEFDRVYKNIVRRNAYHRLPQSRKEYFAGHSERQLTGQAAPQKTKMHTQGQENTDRISLSIPGILATDPLDQIMSLYINGTQEFSSITDSVLSFVNAVIGLPARPFATCYPGEFPTEDNTCPVCDEVCSKINMRKGIGSHIHSCITKQMCADAQKKAEEAFTPTPCSWHGCIGKRNIYNTRKDFITHVAGHCSRLVKPSTTVGELRCCMWKDTVGFCGVEEHEDWLVHFATEHGINLQSTIAVDYCTLCSQFFVDNIGDRSVWEAHCMEHYDNLFRVFEDRAEQDQSEFPLNADAHLLDNPRAIQFEHGSGFASGTQPEIHGHFADRIVLVPARCPFCLYDDEISTSVRMKEWLDADTLQRHVNRMHLDELDQDIEHQCPIPSCGIHKFSYPDLLEHLVSYHRLAICGTTGHRIYRRLLLPVVEGDMVIEHSKRKRKPKSSPLTDDENEPPSKKTKKKSRDAYWCFGCSEPFQNIGRHLRAAKLDSKCRRVGEYQWRLATGEFSGDRLSWVFQPEDFLEAGSTAKKGRDHYCPKCDKQFPDIRQHIPIAQCGSTTFRINNGKRHAREGDLHTFDDWVKSAPPYISPAMELAMITAQASARTLRDLGNTLPPELQSVLNSLSDTGLEFMEELLYYN</sequence>